<evidence type="ECO:0008006" key="3">
    <source>
        <dbReference type="Google" id="ProtNLM"/>
    </source>
</evidence>
<evidence type="ECO:0000313" key="1">
    <source>
        <dbReference type="EMBL" id="CAE7256221.1"/>
    </source>
</evidence>
<accession>A0A812M6L0</accession>
<dbReference type="EMBL" id="CAJNDS010001347">
    <property type="protein sequence ID" value="CAE7256221.1"/>
    <property type="molecule type" value="Genomic_DNA"/>
</dbReference>
<reference evidence="1" key="1">
    <citation type="submission" date="2021-02" db="EMBL/GenBank/DDBJ databases">
        <authorList>
            <person name="Dougan E. K."/>
            <person name="Rhodes N."/>
            <person name="Thang M."/>
            <person name="Chan C."/>
        </authorList>
    </citation>
    <scope>NUCLEOTIDE SEQUENCE</scope>
</reference>
<protein>
    <recommendedName>
        <fullName evidence="3">Methyltransferase type 11 domain-containing protein</fullName>
    </recommendedName>
</protein>
<dbReference type="AlphaFoldDB" id="A0A812M6L0"/>
<keyword evidence="2" id="KW-1185">Reference proteome</keyword>
<evidence type="ECO:0000313" key="2">
    <source>
        <dbReference type="Proteomes" id="UP000604046"/>
    </source>
</evidence>
<dbReference type="InterPro" id="IPR029063">
    <property type="entry name" value="SAM-dependent_MTases_sf"/>
</dbReference>
<proteinExistence type="predicted"/>
<dbReference type="Proteomes" id="UP000604046">
    <property type="component" value="Unassembled WGS sequence"/>
</dbReference>
<comment type="caution">
    <text evidence="1">The sequence shown here is derived from an EMBL/GenBank/DDBJ whole genome shotgun (WGS) entry which is preliminary data.</text>
</comment>
<sequence>MQPKVVALDFSESMLRQVDDFAKKEIGPDYVLGLGGLWTCAWKGRPNPENAVAEVSRVLRPGGVFVLTTFMPRGPLRTSGARETPYKFWTEEELRSLWPQGLQKQSIKLVLACRACSCLTACLLWHSSLESRRFHRSF</sequence>
<dbReference type="OrthoDB" id="10017101at2759"/>
<dbReference type="SUPFAM" id="SSF53335">
    <property type="entry name" value="S-adenosyl-L-methionine-dependent methyltransferases"/>
    <property type="match status" value="1"/>
</dbReference>
<organism evidence="1 2">
    <name type="scientific">Symbiodinium natans</name>
    <dbReference type="NCBI Taxonomy" id="878477"/>
    <lineage>
        <taxon>Eukaryota</taxon>
        <taxon>Sar</taxon>
        <taxon>Alveolata</taxon>
        <taxon>Dinophyceae</taxon>
        <taxon>Suessiales</taxon>
        <taxon>Symbiodiniaceae</taxon>
        <taxon>Symbiodinium</taxon>
    </lineage>
</organism>
<gene>
    <name evidence="1" type="ORF">SNAT2548_LOCUS13125</name>
</gene>
<name>A0A812M6L0_9DINO</name>
<dbReference type="Gene3D" id="3.40.50.150">
    <property type="entry name" value="Vaccinia Virus protein VP39"/>
    <property type="match status" value="1"/>
</dbReference>